<sequence>MAGQLRFECRGPRAGIIRTCFGRVVGVDLTDGTALFRGPAVQLLGCHQQPGVLDQSWSEVVVRVDFGDQTRPVVEMDPELLAQWLTLEMYAAARRALLVYSCMKSSRDRCSSSLHRAV</sequence>
<dbReference type="AlphaFoldDB" id="A0A4Z2GXP6"/>
<comment type="caution">
    <text evidence="1">The sequence shown here is derived from an EMBL/GenBank/DDBJ whole genome shotgun (WGS) entry which is preliminary data.</text>
</comment>
<evidence type="ECO:0000313" key="1">
    <source>
        <dbReference type="EMBL" id="TNN58296.1"/>
    </source>
</evidence>
<evidence type="ECO:0000313" key="2">
    <source>
        <dbReference type="Proteomes" id="UP000314294"/>
    </source>
</evidence>
<dbReference type="Proteomes" id="UP000314294">
    <property type="component" value="Unassembled WGS sequence"/>
</dbReference>
<reference evidence="1 2" key="1">
    <citation type="submission" date="2019-03" db="EMBL/GenBank/DDBJ databases">
        <title>First draft genome of Liparis tanakae, snailfish: a comprehensive survey of snailfish specific genes.</title>
        <authorList>
            <person name="Kim W."/>
            <person name="Song I."/>
            <person name="Jeong J.-H."/>
            <person name="Kim D."/>
            <person name="Kim S."/>
            <person name="Ryu S."/>
            <person name="Song J.Y."/>
            <person name="Lee S.K."/>
        </authorList>
    </citation>
    <scope>NUCLEOTIDE SEQUENCE [LARGE SCALE GENOMIC DNA]</scope>
    <source>
        <tissue evidence="1">Muscle</tissue>
    </source>
</reference>
<protein>
    <submittedName>
        <fullName evidence="1">Uncharacterized protein</fullName>
    </submittedName>
</protein>
<name>A0A4Z2GXP6_9TELE</name>
<organism evidence="1 2">
    <name type="scientific">Liparis tanakae</name>
    <name type="common">Tanaka's snailfish</name>
    <dbReference type="NCBI Taxonomy" id="230148"/>
    <lineage>
        <taxon>Eukaryota</taxon>
        <taxon>Metazoa</taxon>
        <taxon>Chordata</taxon>
        <taxon>Craniata</taxon>
        <taxon>Vertebrata</taxon>
        <taxon>Euteleostomi</taxon>
        <taxon>Actinopterygii</taxon>
        <taxon>Neopterygii</taxon>
        <taxon>Teleostei</taxon>
        <taxon>Neoteleostei</taxon>
        <taxon>Acanthomorphata</taxon>
        <taxon>Eupercaria</taxon>
        <taxon>Perciformes</taxon>
        <taxon>Cottioidei</taxon>
        <taxon>Cottales</taxon>
        <taxon>Liparidae</taxon>
        <taxon>Liparis</taxon>
    </lineage>
</organism>
<proteinExistence type="predicted"/>
<dbReference type="EMBL" id="SRLO01000383">
    <property type="protein sequence ID" value="TNN58296.1"/>
    <property type="molecule type" value="Genomic_DNA"/>
</dbReference>
<accession>A0A4Z2GXP6</accession>
<keyword evidence="2" id="KW-1185">Reference proteome</keyword>
<gene>
    <name evidence="1" type="ORF">EYF80_031479</name>
</gene>